<organism evidence="1 2">
    <name type="scientific">Lactobacillus panisapium</name>
    <dbReference type="NCBI Taxonomy" id="2012495"/>
    <lineage>
        <taxon>Bacteria</taxon>
        <taxon>Bacillati</taxon>
        <taxon>Bacillota</taxon>
        <taxon>Bacilli</taxon>
        <taxon>Lactobacillales</taxon>
        <taxon>Lactobacillaceae</taxon>
        <taxon>Lactobacillus</taxon>
    </lineage>
</organism>
<dbReference type="EMBL" id="CP048268">
    <property type="protein sequence ID" value="QYN52306.1"/>
    <property type="molecule type" value="Genomic_DNA"/>
</dbReference>
<gene>
    <name evidence="1" type="ORF">GYM71_02215</name>
</gene>
<dbReference type="Proteomes" id="UP000826550">
    <property type="component" value="Chromosome"/>
</dbReference>
<evidence type="ECO:0000313" key="2">
    <source>
        <dbReference type="Proteomes" id="UP000826550"/>
    </source>
</evidence>
<accession>A0ABX8WAX4</accession>
<keyword evidence="2" id="KW-1185">Reference proteome</keyword>
<evidence type="ECO:0008006" key="3">
    <source>
        <dbReference type="Google" id="ProtNLM"/>
    </source>
</evidence>
<name>A0ABX8WAX4_9LACO</name>
<proteinExistence type="predicted"/>
<sequence>MKFIYTLRYMLDPLTNTAEKDQQLLDFVKKGQIDDVAFFINGEELNHSHLTKRETQVWLDAIKLLQAKLAAIGVTTSLNPWTTIMHSDRGYHVNPQIGFNTFVDLNGQKANDMACPADPTWRKYLTEIYAQYASIHPKRLWLEDDFRHYNHTPLGLMCFCDYHMHLYEKKLGRKEARSEFVKKMLQPGPPTMERKIYLDQARTEMIETEHLLEQAVHQVSPETDLAQMTSYPDWHALEGRDWNNLFLAQAGKDHPQIARPHLPAYNEIAPNQYGRFFEEYTRITAAFLGEKTELYPELENYMYSPLVKSTTFSQFQIITAALIGSQGILLNLFDMMGNGINQSWHYAEMLAETKPFVNQLLQNRLPIEHLCGIKVLVDQDSCYNLQTKRGLDVTELLPHEKNWASLLGAMGFAITILPVSADTKLQKQIIAIAGQLLRNFNNQQITQLLQDNVVLLDGESIQVLLDRGLENLLHIQKAVWHKCRTGYQSFEQADGKKVDGVINPRITMLQHTGNYLQLTYDPESNVNIWSSAYNSVDERLGNFMAVIDNHLLVLPVDQDPRHGWEAQFSTYKQGLLQQMLTSITSLDYLEQMPNVKLLLQADGKIAWLANFSSDSYREINWHTGKKLLHNQATLIRKNGSTVTRKQINLRQTGSSVTINEELKPLELIQLIFSK</sequence>
<dbReference type="RefSeq" id="WP_220220770.1">
    <property type="nucleotide sequence ID" value="NZ_CP048268.1"/>
</dbReference>
<evidence type="ECO:0000313" key="1">
    <source>
        <dbReference type="EMBL" id="QYN52306.1"/>
    </source>
</evidence>
<protein>
    <recommendedName>
        <fullName evidence="3">Glycoside hydrolase family 42 N-terminal domain-containing protein</fullName>
    </recommendedName>
</protein>
<reference evidence="1 2" key="1">
    <citation type="submission" date="2020-01" db="EMBL/GenBank/DDBJ databases">
        <title>Vast differences in strain-level diversity in the gut microbiota of two closely related honey bee species.</title>
        <authorList>
            <person name="Ellegaard K.M."/>
            <person name="Suenami S."/>
            <person name="Miyazaki R."/>
            <person name="Engel P."/>
        </authorList>
    </citation>
    <scope>NUCLEOTIDE SEQUENCE [LARGE SCALE GENOMIC DNA]</scope>
    <source>
        <strain evidence="1 2">ESL0416</strain>
    </source>
</reference>